<feature type="transmembrane region" description="Helical" evidence="1">
    <location>
        <begin position="264"/>
        <end position="287"/>
    </location>
</feature>
<keyword evidence="3" id="KW-1185">Reference proteome</keyword>
<evidence type="ECO:0000313" key="2">
    <source>
        <dbReference type="EMBL" id="MEJ6347710.1"/>
    </source>
</evidence>
<comment type="caution">
    <text evidence="2">The sequence shown here is derived from an EMBL/GenBank/DDBJ whole genome shotgun (WGS) entry which is preliminary data.</text>
</comment>
<organism evidence="2 3">
    <name type="scientific">Holzapfeliella saturejae</name>
    <dbReference type="NCBI Taxonomy" id="3082953"/>
    <lineage>
        <taxon>Bacteria</taxon>
        <taxon>Bacillati</taxon>
        <taxon>Bacillota</taxon>
        <taxon>Bacilli</taxon>
        <taxon>Lactobacillales</taxon>
        <taxon>Lactobacillaceae</taxon>
        <taxon>Holzapfeliella</taxon>
    </lineage>
</organism>
<accession>A0ABU8SE95</accession>
<dbReference type="RefSeq" id="WP_339968129.1">
    <property type="nucleotide sequence ID" value="NZ_JAWMWG010000001.1"/>
</dbReference>
<evidence type="ECO:0008006" key="4">
    <source>
        <dbReference type="Google" id="ProtNLM"/>
    </source>
</evidence>
<sequence length="328" mass="37164">MQRETLKQKIKARFDTRSFATPYFSIRKLVSITFGLMLLIGLATSLLIAGKQIAKTTESNLENIYYDGAIYSTSPQVDQQLKQLNLKESVYYGYKIQDGNLFVSIDELNSYPLKLSGGQTVPQLNLGELPDTVKLYLSQLFQGVASFDQIQAVTGLRFNQIPGDAEQLRLVKSDNFAQDFDTYQTIDSLQKQQLNLPPNKIISFVKSQKYNQIMTQHRQLKWLSYSLSFIFTIVLALVGLYQVLNYLYQRVYLARKNHIKTPSIYLEMFTGFLLPVALGAGFAFVNFIALGGSSVDMQLFMTSVLTISACYFALLGFSTVIAKKWSWI</sequence>
<name>A0ABU8SE95_9LACO</name>
<reference evidence="2 3" key="1">
    <citation type="submission" date="2023-10" db="EMBL/GenBank/DDBJ databases">
        <title>Holzapfeliella saturejae sp. nov. isolated from Satureja montana flowers.</title>
        <authorList>
            <person name="Alcantara C."/>
            <person name="Zuniga M."/>
            <person name="Landete J.M."/>
            <person name="Monedero V."/>
        </authorList>
    </citation>
    <scope>NUCLEOTIDE SEQUENCE [LARGE SCALE GENOMIC DNA]</scope>
    <source>
        <strain evidence="2 3">He02</strain>
    </source>
</reference>
<proteinExistence type="predicted"/>
<keyword evidence="1" id="KW-0812">Transmembrane</keyword>
<dbReference type="Proteomes" id="UP001377804">
    <property type="component" value="Unassembled WGS sequence"/>
</dbReference>
<evidence type="ECO:0000313" key="3">
    <source>
        <dbReference type="Proteomes" id="UP001377804"/>
    </source>
</evidence>
<keyword evidence="1" id="KW-1133">Transmembrane helix</keyword>
<feature type="transmembrane region" description="Helical" evidence="1">
    <location>
        <begin position="299"/>
        <end position="322"/>
    </location>
</feature>
<protein>
    <recommendedName>
        <fullName evidence="4">ABC transporter permease</fullName>
    </recommendedName>
</protein>
<feature type="transmembrane region" description="Helical" evidence="1">
    <location>
        <begin position="29"/>
        <end position="49"/>
    </location>
</feature>
<feature type="transmembrane region" description="Helical" evidence="1">
    <location>
        <begin position="222"/>
        <end position="244"/>
    </location>
</feature>
<dbReference type="EMBL" id="JAWMWG010000001">
    <property type="protein sequence ID" value="MEJ6347710.1"/>
    <property type="molecule type" value="Genomic_DNA"/>
</dbReference>
<gene>
    <name evidence="2" type="ORF">R4Y45_00340</name>
</gene>
<keyword evidence="1" id="KW-0472">Membrane</keyword>
<evidence type="ECO:0000256" key="1">
    <source>
        <dbReference type="SAM" id="Phobius"/>
    </source>
</evidence>